<dbReference type="AlphaFoldDB" id="A0A6S6T7W8"/>
<feature type="transmembrane region" description="Helical" evidence="5">
    <location>
        <begin position="121"/>
        <end position="140"/>
    </location>
</feature>
<name>A0A6S6T7W8_9BACT</name>
<gene>
    <name evidence="7" type="ORF">HELGO_WM8269</name>
</gene>
<dbReference type="PANTHER" id="PTHR37422:SF13">
    <property type="entry name" value="LIPOPOLYSACCHARIDE BIOSYNTHESIS PROTEIN PA4999-RELATED"/>
    <property type="match status" value="1"/>
</dbReference>
<dbReference type="InterPro" id="IPR007016">
    <property type="entry name" value="O-antigen_ligase-rel_domated"/>
</dbReference>
<dbReference type="GO" id="GO:0016020">
    <property type="term" value="C:membrane"/>
    <property type="evidence" value="ECO:0007669"/>
    <property type="project" value="UniProtKB-SubCell"/>
</dbReference>
<dbReference type="InterPro" id="IPR051533">
    <property type="entry name" value="WaaL-like"/>
</dbReference>
<feature type="transmembrane region" description="Helical" evidence="5">
    <location>
        <begin position="332"/>
        <end position="352"/>
    </location>
</feature>
<comment type="subcellular location">
    <subcellularLocation>
        <location evidence="1">Membrane</location>
        <topology evidence="1">Multi-pass membrane protein</topology>
    </subcellularLocation>
</comment>
<feature type="transmembrane region" description="Helical" evidence="5">
    <location>
        <begin position="364"/>
        <end position="380"/>
    </location>
</feature>
<keyword evidence="4 5" id="KW-0472">Membrane</keyword>
<feature type="transmembrane region" description="Helical" evidence="5">
    <location>
        <begin position="17"/>
        <end position="45"/>
    </location>
</feature>
<feature type="transmembrane region" description="Helical" evidence="5">
    <location>
        <begin position="152"/>
        <end position="171"/>
    </location>
</feature>
<accession>A0A6S6T7W8</accession>
<feature type="transmembrane region" description="Helical" evidence="5">
    <location>
        <begin position="183"/>
        <end position="200"/>
    </location>
</feature>
<evidence type="ECO:0000313" key="7">
    <source>
        <dbReference type="EMBL" id="CAA6814326.1"/>
    </source>
</evidence>
<proteinExistence type="predicted"/>
<keyword evidence="3 5" id="KW-1133">Transmembrane helix</keyword>
<feature type="transmembrane region" description="Helical" evidence="5">
    <location>
        <begin position="386"/>
        <end position="404"/>
    </location>
</feature>
<feature type="transmembrane region" description="Helical" evidence="5">
    <location>
        <begin position="65"/>
        <end position="83"/>
    </location>
</feature>
<keyword evidence="2 5" id="KW-0812">Transmembrane</keyword>
<protein>
    <recommendedName>
        <fullName evidence="6">O-antigen ligase-related domain-containing protein</fullName>
    </recommendedName>
</protein>
<evidence type="ECO:0000259" key="6">
    <source>
        <dbReference type="Pfam" id="PF04932"/>
    </source>
</evidence>
<dbReference type="Pfam" id="PF04932">
    <property type="entry name" value="Wzy_C"/>
    <property type="match status" value="1"/>
</dbReference>
<evidence type="ECO:0000256" key="4">
    <source>
        <dbReference type="ARBA" id="ARBA00023136"/>
    </source>
</evidence>
<dbReference type="PANTHER" id="PTHR37422">
    <property type="entry name" value="TEICHURONIC ACID BIOSYNTHESIS PROTEIN TUAE"/>
    <property type="match status" value="1"/>
</dbReference>
<feature type="transmembrane region" description="Helical" evidence="5">
    <location>
        <begin position="229"/>
        <end position="246"/>
    </location>
</feature>
<evidence type="ECO:0000256" key="5">
    <source>
        <dbReference type="SAM" id="Phobius"/>
    </source>
</evidence>
<reference evidence="7" key="1">
    <citation type="submission" date="2020-01" db="EMBL/GenBank/DDBJ databases">
        <authorList>
            <person name="Meier V. D."/>
            <person name="Meier V D."/>
        </authorList>
    </citation>
    <scope>NUCLEOTIDE SEQUENCE</scope>
    <source>
        <strain evidence="7">HLG_WM_MAG_12</strain>
    </source>
</reference>
<evidence type="ECO:0000256" key="3">
    <source>
        <dbReference type="ARBA" id="ARBA00022989"/>
    </source>
</evidence>
<evidence type="ECO:0000256" key="1">
    <source>
        <dbReference type="ARBA" id="ARBA00004141"/>
    </source>
</evidence>
<evidence type="ECO:0000256" key="2">
    <source>
        <dbReference type="ARBA" id="ARBA00022692"/>
    </source>
</evidence>
<dbReference type="EMBL" id="CACVAW010000061">
    <property type="protein sequence ID" value="CAA6814326.1"/>
    <property type="molecule type" value="Genomic_DNA"/>
</dbReference>
<feature type="transmembrane region" description="Helical" evidence="5">
    <location>
        <begin position="206"/>
        <end position="222"/>
    </location>
</feature>
<organism evidence="7">
    <name type="scientific">uncultured Campylobacterales bacterium</name>
    <dbReference type="NCBI Taxonomy" id="352960"/>
    <lineage>
        <taxon>Bacteria</taxon>
        <taxon>Pseudomonadati</taxon>
        <taxon>Campylobacterota</taxon>
        <taxon>Epsilonproteobacteria</taxon>
        <taxon>Campylobacterales</taxon>
        <taxon>environmental samples</taxon>
    </lineage>
</organism>
<sequence>MKTFIIENKNKINYNKVYFYSILLFAFCLPLSRAGISFFSIFLPLIWFIEGDIKAKFKQIYKDKVLFSLVLLVGYYILSILWSENYTEALGSMKMYFYLCTLFVIATSLKKENIFKVISAFLLGMFVSEVIAYGVFFEFWEFKHATPKNPSPFMVHIAYSVFMAFTSLLILNKIISNKYKMSARFIYIIFFLTITGNLFLANGRTGQVAFIVGIVAIFIVHYRVSIKSIFFSLILISTLLFSFYTISNTFKVRVNEAVVDIKDMKDMKFDGSWGVRVAYWITTFNVLKEKPFGSGIGDYKVETKKELSKEKYNFLNQETKKFMSKHHPHNQYLLLLLQNGVFGIMLFLYFLFNFFTQKINNSELKELSIIFGVIYCVGFMAEPLLIKQFTVALFALFVGIFAVYRKSDYDI</sequence>
<feature type="domain" description="O-antigen ligase-related" evidence="6">
    <location>
        <begin position="190"/>
        <end position="348"/>
    </location>
</feature>